<dbReference type="EMBL" id="AZDA01000058">
    <property type="protein sequence ID" value="KRK36705.1"/>
    <property type="molecule type" value="Genomic_DNA"/>
</dbReference>
<accession>A0A0R1GZ71</accession>
<dbReference type="Proteomes" id="UP000051461">
    <property type="component" value="Unassembled WGS sequence"/>
</dbReference>
<keyword evidence="2" id="KW-0805">Transcription regulation</keyword>
<dbReference type="InterPro" id="IPR036388">
    <property type="entry name" value="WH-like_DNA-bd_sf"/>
</dbReference>
<evidence type="ECO:0000313" key="6">
    <source>
        <dbReference type="Proteomes" id="UP000051461"/>
    </source>
</evidence>
<dbReference type="GO" id="GO:0003677">
    <property type="term" value="F:DNA binding"/>
    <property type="evidence" value="ECO:0007669"/>
    <property type="project" value="UniProtKB-KW"/>
</dbReference>
<evidence type="ECO:0000256" key="4">
    <source>
        <dbReference type="ARBA" id="ARBA00023163"/>
    </source>
</evidence>
<evidence type="ECO:0000313" key="5">
    <source>
        <dbReference type="EMBL" id="KRK36705.1"/>
    </source>
</evidence>
<dbReference type="PATRIC" id="fig|1423726.3.peg.3048"/>
<keyword evidence="3" id="KW-0238">DNA-binding</keyword>
<dbReference type="STRING" id="1423726.FC07_GL002936"/>
<proteinExistence type="inferred from homology"/>
<dbReference type="InterPro" id="IPR005650">
    <property type="entry name" value="BlaI_family"/>
</dbReference>
<gene>
    <name evidence="5" type="ORF">FC07_GL002936</name>
</gene>
<dbReference type="InterPro" id="IPR014071">
    <property type="entry name" value="Cu_transp_CopY/TcrY"/>
</dbReference>
<organism evidence="5 6">
    <name type="scientific">Loigolactobacillus bifermentans DSM 20003</name>
    <dbReference type="NCBI Taxonomy" id="1423726"/>
    <lineage>
        <taxon>Bacteria</taxon>
        <taxon>Bacillati</taxon>
        <taxon>Bacillota</taxon>
        <taxon>Bacilli</taxon>
        <taxon>Lactobacillales</taxon>
        <taxon>Lactobacillaceae</taxon>
        <taxon>Loigolactobacillus</taxon>
    </lineage>
</organism>
<dbReference type="OrthoDB" id="1849040at2"/>
<dbReference type="Pfam" id="PF03965">
    <property type="entry name" value="Penicillinase_R"/>
    <property type="match status" value="1"/>
</dbReference>
<dbReference type="RefSeq" id="WP_057904577.1">
    <property type="nucleotide sequence ID" value="NZ_AZDA01000058.1"/>
</dbReference>
<reference evidence="5 6" key="1">
    <citation type="journal article" date="2015" name="Genome Announc.">
        <title>Expanding the biotechnology potential of lactobacilli through comparative genomics of 213 strains and associated genera.</title>
        <authorList>
            <person name="Sun Z."/>
            <person name="Harris H.M."/>
            <person name="McCann A."/>
            <person name="Guo C."/>
            <person name="Argimon S."/>
            <person name="Zhang W."/>
            <person name="Yang X."/>
            <person name="Jeffery I.B."/>
            <person name="Cooney J.C."/>
            <person name="Kagawa T.F."/>
            <person name="Liu W."/>
            <person name="Song Y."/>
            <person name="Salvetti E."/>
            <person name="Wrobel A."/>
            <person name="Rasinkangas P."/>
            <person name="Parkhill J."/>
            <person name="Rea M.C."/>
            <person name="O'Sullivan O."/>
            <person name="Ritari J."/>
            <person name="Douillard F.P."/>
            <person name="Paul Ross R."/>
            <person name="Yang R."/>
            <person name="Briner A.E."/>
            <person name="Felis G.E."/>
            <person name="de Vos W.M."/>
            <person name="Barrangou R."/>
            <person name="Klaenhammer T.R."/>
            <person name="Caufield P.W."/>
            <person name="Cui Y."/>
            <person name="Zhang H."/>
            <person name="O'Toole P.W."/>
        </authorList>
    </citation>
    <scope>NUCLEOTIDE SEQUENCE [LARGE SCALE GENOMIC DNA]</scope>
    <source>
        <strain evidence="5 6">DSM 20003</strain>
    </source>
</reference>
<evidence type="ECO:0000256" key="3">
    <source>
        <dbReference type="ARBA" id="ARBA00023125"/>
    </source>
</evidence>
<evidence type="ECO:0000256" key="1">
    <source>
        <dbReference type="ARBA" id="ARBA00011046"/>
    </source>
</evidence>
<dbReference type="AlphaFoldDB" id="A0A0R1GZ71"/>
<sequence>MVVEKQAVAEISDAEWEVMRAVWTLGAVTSRKLIDVLAEKMGWKAATTKTLIGRLVKKGALNATRNGRAFTYTPLVEEQQAMDYATTTLFDHLCRMRSGQALSHLLAHVTLSQGDIQLLQQQLAEKAKTAPEHVMCNCVPGECHCN</sequence>
<dbReference type="GO" id="GO:0045892">
    <property type="term" value="P:negative regulation of DNA-templated transcription"/>
    <property type="evidence" value="ECO:0007669"/>
    <property type="project" value="InterPro"/>
</dbReference>
<evidence type="ECO:0000256" key="2">
    <source>
        <dbReference type="ARBA" id="ARBA00023015"/>
    </source>
</evidence>
<dbReference type="SUPFAM" id="SSF46785">
    <property type="entry name" value="Winged helix' DNA-binding domain"/>
    <property type="match status" value="1"/>
</dbReference>
<keyword evidence="4" id="KW-0804">Transcription</keyword>
<protein>
    <submittedName>
        <fullName evidence="5">Penicillinase repressor</fullName>
    </submittedName>
</protein>
<comment type="similarity">
    <text evidence="1">Belongs to the BlaI transcriptional regulatory family.</text>
</comment>
<name>A0A0R1GZ71_9LACO</name>
<dbReference type="InterPro" id="IPR036390">
    <property type="entry name" value="WH_DNA-bd_sf"/>
</dbReference>
<dbReference type="PIRSF" id="PIRSF019455">
    <property type="entry name" value="CopR_AtkY"/>
    <property type="match status" value="1"/>
</dbReference>
<keyword evidence="6" id="KW-1185">Reference proteome</keyword>
<comment type="caution">
    <text evidence="5">The sequence shown here is derived from an EMBL/GenBank/DDBJ whole genome shotgun (WGS) entry which is preliminary data.</text>
</comment>
<dbReference type="NCBIfam" id="TIGR02698">
    <property type="entry name" value="CopY_TcrY"/>
    <property type="match status" value="1"/>
</dbReference>
<dbReference type="Gene3D" id="1.10.10.10">
    <property type="entry name" value="Winged helix-like DNA-binding domain superfamily/Winged helix DNA-binding domain"/>
    <property type="match status" value="1"/>
</dbReference>